<dbReference type="SUPFAM" id="SSF53756">
    <property type="entry name" value="UDP-Glycosyltransferase/glycogen phosphorylase"/>
    <property type="match status" value="1"/>
</dbReference>
<dbReference type="InterPro" id="IPR051199">
    <property type="entry name" value="LPS_LOS_Heptosyltrfase"/>
</dbReference>
<dbReference type="Gene3D" id="3.40.50.2000">
    <property type="entry name" value="Glycogen Phosphorylase B"/>
    <property type="match status" value="2"/>
</dbReference>
<dbReference type="NCBIfam" id="TIGR02201">
    <property type="entry name" value="heptsyl_trn_III"/>
    <property type="match status" value="1"/>
</dbReference>
<gene>
    <name evidence="10" type="ORF">C8256_05350</name>
</gene>
<dbReference type="AlphaFoldDB" id="A0A2T2Y5M9"/>
<dbReference type="EMBL" id="PYHO01000003">
    <property type="protein sequence ID" value="PSR47748.1"/>
    <property type="molecule type" value="Genomic_DNA"/>
</dbReference>
<name>A0A2T2Y5M9_9ENTR</name>
<sequence length="356" mass="39754">MDKPFRKILVIKMRFHGDMLLTTPVISTLKRHYPEAKIDVLLYQDTIPILSENPEINALYGIKNKKAKTTEKITNFVSLIRVLRSNKYDLVVNMADQWMVAVLVRLLNVPMSISQNYQHRQSAFWRNSFTHLAPQKGENVVEANLSVLAPLGLDSSVAETTMSYNPACWTRVRGELDKAGVGERYVVIQPTARQIFKCWENEKFAKVVDALHQRGVEVVLTSGPSAEDLACIKAIAQGCERPPVTALAGKMTFPELGALIDHAALFIGVDSAPGHIAAAVKTPLIALFGATNHIFWRPWSDNMIQFWAGDYRPMPPREQRDRNEMYLSVIPAEDVIAAIDKILLAGHGEPVTGEEL</sequence>
<evidence type="ECO:0000256" key="2">
    <source>
        <dbReference type="ARBA" id="ARBA00022679"/>
    </source>
</evidence>
<dbReference type="Proteomes" id="UP000240892">
    <property type="component" value="Unassembled WGS sequence"/>
</dbReference>
<protein>
    <recommendedName>
        <fullName evidence="8">Lipopolysaccharide heptosyltransferase 3</fullName>
        <ecNumber evidence="7">2.4.99.25</ecNumber>
    </recommendedName>
    <alternativeName>
        <fullName evidence="9">ADP-heptose:lipopolysaccharide heptosyltransferase III</fullName>
    </alternativeName>
</protein>
<comment type="catalytic activity">
    <reaction evidence="5">
        <text>L-alpha-D-Hep-(1-&gt;3)-4-O-phospho-L-alpha-D-Hep-(1-&gt;5)-[alpha-Kdo-(2-&gt;4)]-alpha-Kdo-(2-&gt;6)-lipid A (E. coli) + ADP-L-glycero-beta-D-manno-heptose = L-alpha-D-Hep-(1-&gt;7)-L-alpha-D-Hep-(1-&gt;3)-4-O-phospho-L-alpha-D-Hep-(1-&gt;5)-[alpha-Kdo-(2-&gt;4)]-alpha-Kdo-(2-&gt;6)-lipid A (E. coli) + ADP + H(+)</text>
        <dbReference type="Rhea" id="RHEA:74099"/>
        <dbReference type="ChEBI" id="CHEBI:15378"/>
        <dbReference type="ChEBI" id="CHEBI:61506"/>
        <dbReference type="ChEBI" id="CHEBI:193075"/>
        <dbReference type="ChEBI" id="CHEBI:193076"/>
        <dbReference type="ChEBI" id="CHEBI:456216"/>
        <dbReference type="EC" id="2.4.99.25"/>
    </reaction>
</comment>
<keyword evidence="1" id="KW-0328">Glycosyltransferase</keyword>
<accession>A0A2T2Y5M9</accession>
<dbReference type="InterPro" id="IPR002201">
    <property type="entry name" value="Glyco_trans_9"/>
</dbReference>
<dbReference type="GO" id="GO:0005829">
    <property type="term" value="C:cytosol"/>
    <property type="evidence" value="ECO:0007669"/>
    <property type="project" value="TreeGrafter"/>
</dbReference>
<evidence type="ECO:0000256" key="4">
    <source>
        <dbReference type="ARBA" id="ARBA00043995"/>
    </source>
</evidence>
<dbReference type="GO" id="GO:0008713">
    <property type="term" value="F:ADP-heptose-lipopolysaccharide heptosyltransferase activity"/>
    <property type="evidence" value="ECO:0007669"/>
    <property type="project" value="TreeGrafter"/>
</dbReference>
<proteinExistence type="inferred from homology"/>
<dbReference type="EC" id="2.4.99.25" evidence="7"/>
<dbReference type="FunFam" id="3.40.50.2000:FF:000191">
    <property type="entry name" value="Lipopolysaccharide core heptosyltransferase RfaQ"/>
    <property type="match status" value="1"/>
</dbReference>
<evidence type="ECO:0000256" key="8">
    <source>
        <dbReference type="ARBA" id="ARBA00074396"/>
    </source>
</evidence>
<dbReference type="NCBIfam" id="NF007742">
    <property type="entry name" value="PRK10422.1"/>
    <property type="match status" value="1"/>
</dbReference>
<dbReference type="InterPro" id="IPR011916">
    <property type="entry name" value="LipoPS_heptosylTferase-III"/>
</dbReference>
<evidence type="ECO:0000256" key="5">
    <source>
        <dbReference type="ARBA" id="ARBA00051137"/>
    </source>
</evidence>
<comment type="caution">
    <text evidence="10">The sequence shown here is derived from an EMBL/GenBank/DDBJ whole genome shotgun (WGS) entry which is preliminary data.</text>
</comment>
<dbReference type="GO" id="GO:0009244">
    <property type="term" value="P:lipopolysaccharide core region biosynthetic process"/>
    <property type="evidence" value="ECO:0007669"/>
    <property type="project" value="TreeGrafter"/>
</dbReference>
<evidence type="ECO:0000256" key="9">
    <source>
        <dbReference type="ARBA" id="ARBA00075031"/>
    </source>
</evidence>
<evidence type="ECO:0000256" key="6">
    <source>
        <dbReference type="ARBA" id="ARBA00051369"/>
    </source>
</evidence>
<dbReference type="Pfam" id="PF01075">
    <property type="entry name" value="Glyco_transf_9"/>
    <property type="match status" value="1"/>
</dbReference>
<dbReference type="PANTHER" id="PTHR30160">
    <property type="entry name" value="TETRAACYLDISACCHARIDE 4'-KINASE-RELATED"/>
    <property type="match status" value="1"/>
</dbReference>
<keyword evidence="11" id="KW-1185">Reference proteome</keyword>
<evidence type="ECO:0000256" key="7">
    <source>
        <dbReference type="ARBA" id="ARBA00066496"/>
    </source>
</evidence>
<dbReference type="CDD" id="cd03789">
    <property type="entry name" value="GT9_LPS_heptosyltransferase"/>
    <property type="match status" value="1"/>
</dbReference>
<comment type="similarity">
    <text evidence="4">Belongs to the glycosyltransferase 9 family.</text>
</comment>
<comment type="catalytic activity">
    <reaction evidence="6">
        <text>an L-alpha-D-Hep-(1-&gt;3)-4-O-phospho-L-alpha-D-Hep-(1-&gt;5)-[alpha-Kdo-(2-&gt;4)]-alpha-Kdo-(2-&gt;6)-lipid A + ADP-L-glycero-beta-D-manno-heptose = an L-alpha-D-Hep-(1-&gt;7)-L-alpha-D-Hep-(1-&gt;3)-4-O-phospho-L-alpha-D-Hep-(1-&gt;5)-[alpha-Kdo-(2-&gt;4)]-alpha-Kdo-(2-&gt;6)-lipid A + ADP + H(+)</text>
        <dbReference type="Rhea" id="RHEA:74095"/>
        <dbReference type="ChEBI" id="CHEBI:15378"/>
        <dbReference type="ChEBI" id="CHEBI:61506"/>
        <dbReference type="ChEBI" id="CHEBI:193070"/>
        <dbReference type="ChEBI" id="CHEBI:193071"/>
        <dbReference type="ChEBI" id="CHEBI:456216"/>
        <dbReference type="EC" id="2.4.99.25"/>
    </reaction>
</comment>
<organism evidence="10 11">
    <name type="scientific">Kluyvera genomosp. 2</name>
    <dbReference type="NCBI Taxonomy" id="2774054"/>
    <lineage>
        <taxon>Bacteria</taxon>
        <taxon>Pseudomonadati</taxon>
        <taxon>Pseudomonadota</taxon>
        <taxon>Gammaproteobacteria</taxon>
        <taxon>Enterobacterales</taxon>
        <taxon>Enterobacteriaceae</taxon>
        <taxon>Kluyvera</taxon>
    </lineage>
</organism>
<keyword evidence="2 10" id="KW-0808">Transferase</keyword>
<evidence type="ECO:0000256" key="1">
    <source>
        <dbReference type="ARBA" id="ARBA00022676"/>
    </source>
</evidence>
<evidence type="ECO:0000313" key="11">
    <source>
        <dbReference type="Proteomes" id="UP000240892"/>
    </source>
</evidence>
<dbReference type="RefSeq" id="WP_106924957.1">
    <property type="nucleotide sequence ID" value="NZ_CABMMU010000003.1"/>
</dbReference>
<reference evidence="10 11" key="1">
    <citation type="submission" date="2018-03" db="EMBL/GenBank/DDBJ databases">
        <title>First report of an OXA-48+CTX-M-M-producing Kluyvera ascorbata clone recovered from patients admitted in a University Hospital in Madrid, Spain.</title>
        <authorList>
            <person name="Hernandez-Garcia M."/>
            <person name="Leon-Sampedro R."/>
            <person name="Perez-Viso B."/>
            <person name="Morosini M.I."/>
            <person name="Lopez-Fresnena N."/>
            <person name="Coque T.M."/>
            <person name="Bonten M."/>
            <person name="Malhotra-Kumar S."/>
            <person name="Ruiz-Garbajosa P."/>
            <person name="Canton R."/>
        </authorList>
    </citation>
    <scope>NUCLEOTIDE SEQUENCE [LARGE SCALE GENOMIC DNA]</scope>
    <source>
        <strain evidence="10 11">KA2</strain>
    </source>
</reference>
<dbReference type="PANTHER" id="PTHR30160:SF1">
    <property type="entry name" value="LIPOPOLYSACCHARIDE 1,2-N-ACETYLGLUCOSAMINETRANSFERASE-RELATED"/>
    <property type="match status" value="1"/>
</dbReference>
<keyword evidence="3" id="KW-0448">Lipopolysaccharide biosynthesis</keyword>
<evidence type="ECO:0000313" key="10">
    <source>
        <dbReference type="EMBL" id="PSR47748.1"/>
    </source>
</evidence>
<evidence type="ECO:0000256" key="3">
    <source>
        <dbReference type="ARBA" id="ARBA00022985"/>
    </source>
</evidence>